<keyword evidence="5" id="KW-0326">Glycosidase</keyword>
<dbReference type="InterPro" id="IPR045053">
    <property type="entry name" value="MAN-like"/>
</dbReference>
<dbReference type="GO" id="GO:0016985">
    <property type="term" value="F:mannan endo-1,4-beta-mannosidase activity"/>
    <property type="evidence" value="ECO:0007669"/>
    <property type="project" value="UniProtKB-EC"/>
</dbReference>
<comment type="catalytic activity">
    <reaction evidence="1">
        <text>Random hydrolysis of (1-&gt;4)-beta-D-mannosidic linkages in mannans, galactomannans and glucomannans.</text>
        <dbReference type="EC" id="3.2.1.78"/>
    </reaction>
</comment>
<evidence type="ECO:0000256" key="1">
    <source>
        <dbReference type="ARBA" id="ARBA00001678"/>
    </source>
</evidence>
<dbReference type="PANTHER" id="PTHR31451:SF54">
    <property type="entry name" value="MANNAN ENDO-1,4-BETA-MANNOSIDASE 6"/>
    <property type="match status" value="1"/>
</dbReference>
<dbReference type="PANTHER" id="PTHR31451">
    <property type="match status" value="1"/>
</dbReference>
<reference evidence="7 8" key="1">
    <citation type="journal article" date="2019" name="Sci. Rep.">
        <title>A high-quality genome of Eragrostis curvula grass provides insights into Poaceae evolution and supports new strategies to enhance forage quality.</title>
        <authorList>
            <person name="Carballo J."/>
            <person name="Santos B.A.C.M."/>
            <person name="Zappacosta D."/>
            <person name="Garbus I."/>
            <person name="Selva J.P."/>
            <person name="Gallo C.A."/>
            <person name="Diaz A."/>
            <person name="Albertini E."/>
            <person name="Caccamo M."/>
            <person name="Echenique V."/>
        </authorList>
    </citation>
    <scope>NUCLEOTIDE SEQUENCE [LARGE SCALE GENOMIC DNA]</scope>
    <source>
        <strain evidence="8">cv. Victoria</strain>
        <tissue evidence="7">Leaf</tissue>
    </source>
</reference>
<dbReference type="GO" id="GO:0000272">
    <property type="term" value="P:polysaccharide catabolic process"/>
    <property type="evidence" value="ECO:0007669"/>
    <property type="project" value="InterPro"/>
</dbReference>
<comment type="similarity">
    <text evidence="2">Belongs to the glycosyl hydrolase 5 (cellulase A) family.</text>
</comment>
<evidence type="ECO:0000313" key="7">
    <source>
        <dbReference type="EMBL" id="TVU18745.1"/>
    </source>
</evidence>
<sequence>LALRTYLYNIVGDRPFYFNGFNSYALMVLVADSSTRGHVTRVFQQAVAVGLTVCRTWGFRDGRSMALQKSPSIYDENVFENMLTRVNTHTNVMYKDDPTIFAWELINEPQCRSEPTGNTTQAWIEEMALHVKSIDPDHLLEVRTEGYYGPSTPTRLQDNPNIYSGQLGTDFIRNHRVNGIDFASVHMYPELWLPNGTSLEVQLQFVQSWMQAYIADAEGVLGMPVVFTEFGFCSNSTSRDQFLQAVYAWGAAGLGIVQPCRGREPAL</sequence>
<feature type="non-terminal residue" evidence="7">
    <location>
        <position position="1"/>
    </location>
</feature>
<proteinExistence type="inferred from homology"/>
<feature type="domain" description="Glycoside hydrolase family 5" evidence="6">
    <location>
        <begin position="78"/>
        <end position="236"/>
    </location>
</feature>
<dbReference type="EMBL" id="RWGY01000029">
    <property type="protein sequence ID" value="TVU18745.1"/>
    <property type="molecule type" value="Genomic_DNA"/>
</dbReference>
<evidence type="ECO:0000256" key="2">
    <source>
        <dbReference type="ARBA" id="ARBA00005641"/>
    </source>
</evidence>
<dbReference type="OrthoDB" id="406631at2759"/>
<dbReference type="InterPro" id="IPR001547">
    <property type="entry name" value="Glyco_hydro_5"/>
</dbReference>
<comment type="caution">
    <text evidence="7">The sequence shown here is derived from an EMBL/GenBank/DDBJ whole genome shotgun (WGS) entry which is preliminary data.</text>
</comment>
<evidence type="ECO:0000256" key="3">
    <source>
        <dbReference type="ARBA" id="ARBA00012706"/>
    </source>
</evidence>
<evidence type="ECO:0000256" key="5">
    <source>
        <dbReference type="ARBA" id="ARBA00023295"/>
    </source>
</evidence>
<dbReference type="Proteomes" id="UP000324897">
    <property type="component" value="Chromosome 7"/>
</dbReference>
<evidence type="ECO:0000256" key="4">
    <source>
        <dbReference type="ARBA" id="ARBA00022801"/>
    </source>
</evidence>
<organism evidence="7 8">
    <name type="scientific">Eragrostis curvula</name>
    <name type="common">weeping love grass</name>
    <dbReference type="NCBI Taxonomy" id="38414"/>
    <lineage>
        <taxon>Eukaryota</taxon>
        <taxon>Viridiplantae</taxon>
        <taxon>Streptophyta</taxon>
        <taxon>Embryophyta</taxon>
        <taxon>Tracheophyta</taxon>
        <taxon>Spermatophyta</taxon>
        <taxon>Magnoliopsida</taxon>
        <taxon>Liliopsida</taxon>
        <taxon>Poales</taxon>
        <taxon>Poaceae</taxon>
        <taxon>PACMAD clade</taxon>
        <taxon>Chloridoideae</taxon>
        <taxon>Eragrostideae</taxon>
        <taxon>Eragrostidinae</taxon>
        <taxon>Eragrostis</taxon>
    </lineage>
</organism>
<protein>
    <recommendedName>
        <fullName evidence="3">mannan endo-1,4-beta-mannosidase</fullName>
        <ecNumber evidence="3">3.2.1.78</ecNumber>
    </recommendedName>
</protein>
<dbReference type="InterPro" id="IPR017853">
    <property type="entry name" value="GH"/>
</dbReference>
<evidence type="ECO:0000259" key="6">
    <source>
        <dbReference type="Pfam" id="PF26410"/>
    </source>
</evidence>
<keyword evidence="8" id="KW-1185">Reference proteome</keyword>
<dbReference type="EC" id="3.2.1.78" evidence="3"/>
<name>A0A5J9U591_9POAL</name>
<dbReference type="Pfam" id="PF26410">
    <property type="entry name" value="GH5_mannosidase"/>
    <property type="match status" value="1"/>
</dbReference>
<keyword evidence="4" id="KW-0378">Hydrolase</keyword>
<dbReference type="AlphaFoldDB" id="A0A5J9U591"/>
<evidence type="ECO:0000313" key="8">
    <source>
        <dbReference type="Proteomes" id="UP000324897"/>
    </source>
</evidence>
<dbReference type="Gene3D" id="3.20.20.80">
    <property type="entry name" value="Glycosidases"/>
    <property type="match status" value="2"/>
</dbReference>
<gene>
    <name evidence="7" type="ORF">EJB05_34857</name>
</gene>
<accession>A0A5J9U591</accession>
<dbReference type="SUPFAM" id="SSF51445">
    <property type="entry name" value="(Trans)glycosidases"/>
    <property type="match status" value="1"/>
</dbReference>